<sequence length="99" mass="11097">MGSKGCPVSLYKWWRWANGSHVSNTTIMSGSVVHLTLVKALCNQTFYEQQHRQSSSHYLRSENSKNSAENKLIPHPISEIEKSPVQLLSFPCGCMGESD</sequence>
<name>A0A9D3XVN1_9SAUR</name>
<accession>A0A9D3XVN1</accession>
<dbReference type="Proteomes" id="UP000827986">
    <property type="component" value="Unassembled WGS sequence"/>
</dbReference>
<reference evidence="1" key="1">
    <citation type="submission" date="2021-09" db="EMBL/GenBank/DDBJ databases">
        <title>The genome of Mauremys mutica provides insights into the evolution of semi-aquatic lifestyle.</title>
        <authorList>
            <person name="Gong S."/>
            <person name="Gao Y."/>
        </authorList>
    </citation>
    <scope>NUCLEOTIDE SEQUENCE</scope>
    <source>
        <strain evidence="1">MM-2020</strain>
        <tissue evidence="1">Muscle</tissue>
    </source>
</reference>
<comment type="caution">
    <text evidence="1">The sequence shown here is derived from an EMBL/GenBank/DDBJ whole genome shotgun (WGS) entry which is preliminary data.</text>
</comment>
<organism evidence="1 2">
    <name type="scientific">Mauremys mutica</name>
    <name type="common">yellowpond turtle</name>
    <dbReference type="NCBI Taxonomy" id="74926"/>
    <lineage>
        <taxon>Eukaryota</taxon>
        <taxon>Metazoa</taxon>
        <taxon>Chordata</taxon>
        <taxon>Craniata</taxon>
        <taxon>Vertebrata</taxon>
        <taxon>Euteleostomi</taxon>
        <taxon>Archelosauria</taxon>
        <taxon>Testudinata</taxon>
        <taxon>Testudines</taxon>
        <taxon>Cryptodira</taxon>
        <taxon>Durocryptodira</taxon>
        <taxon>Testudinoidea</taxon>
        <taxon>Geoemydidae</taxon>
        <taxon>Geoemydinae</taxon>
        <taxon>Mauremys</taxon>
    </lineage>
</organism>
<protein>
    <submittedName>
        <fullName evidence="1">Uncharacterized protein</fullName>
    </submittedName>
</protein>
<keyword evidence="2" id="KW-1185">Reference proteome</keyword>
<evidence type="ECO:0000313" key="2">
    <source>
        <dbReference type="Proteomes" id="UP000827986"/>
    </source>
</evidence>
<dbReference type="AlphaFoldDB" id="A0A9D3XVN1"/>
<evidence type="ECO:0000313" key="1">
    <source>
        <dbReference type="EMBL" id="KAH1186692.1"/>
    </source>
</evidence>
<proteinExistence type="predicted"/>
<gene>
    <name evidence="1" type="ORF">KIL84_019441</name>
</gene>
<dbReference type="EMBL" id="JAHDVG010000463">
    <property type="protein sequence ID" value="KAH1186692.1"/>
    <property type="molecule type" value="Genomic_DNA"/>
</dbReference>